<evidence type="ECO:0000256" key="3">
    <source>
        <dbReference type="ARBA" id="ARBA00022968"/>
    </source>
</evidence>
<evidence type="ECO:0000313" key="9">
    <source>
        <dbReference type="EMBL" id="CAE0686290.1"/>
    </source>
</evidence>
<dbReference type="GO" id="GO:0016020">
    <property type="term" value="C:membrane"/>
    <property type="evidence" value="ECO:0007669"/>
    <property type="project" value="UniProtKB-SubCell"/>
</dbReference>
<reference evidence="9" key="1">
    <citation type="submission" date="2021-01" db="EMBL/GenBank/DDBJ databases">
        <authorList>
            <person name="Corre E."/>
            <person name="Pelletier E."/>
            <person name="Niang G."/>
            <person name="Scheremetjew M."/>
            <person name="Finn R."/>
            <person name="Kale V."/>
            <person name="Holt S."/>
            <person name="Cochrane G."/>
            <person name="Meng A."/>
            <person name="Brown T."/>
            <person name="Cohen L."/>
        </authorList>
    </citation>
    <scope>NUCLEOTIDE SEQUENCE</scope>
    <source>
        <strain evidence="9">CCMP1756</strain>
    </source>
</reference>
<dbReference type="InterPro" id="IPR029044">
    <property type="entry name" value="Nucleotide-diphossugar_trans"/>
</dbReference>
<evidence type="ECO:0000256" key="7">
    <source>
        <dbReference type="SAM" id="MobiDB-lite"/>
    </source>
</evidence>
<dbReference type="PANTHER" id="PTHR12270">
    <property type="entry name" value="GLYCOSYLTRANSFERASE-RELATED"/>
    <property type="match status" value="1"/>
</dbReference>
<evidence type="ECO:0000256" key="5">
    <source>
        <dbReference type="ARBA" id="ARBA00023136"/>
    </source>
</evidence>
<keyword evidence="6" id="KW-0325">Glycoprotein</keyword>
<name>A0A7S3ZKL7_9STRA</name>
<keyword evidence="4 8" id="KW-1133">Transmembrane helix</keyword>
<sequence length="434" mass="48019">MLSHRHTVSPSVDVEEADTPLSPRRRRRRPRRCALCCVLTVLAAVVFASITLATLPEEEQQMDEGAAPLVTTEGIGATLATQASSDRVWLLRFLCARWSGPISVAVVGDQSIATEAVCGSSKPHPSASVLRAKIDQSLRWRGALLLGTTTTMQLFSYAGNYPINALRNAALNAVTTSHVLVVDVDFFPSTELHEAILAQSLYLKNHPRSALVVPAFQRKGNWRGYSDKRWKRELSKPDFIPENFAQLLDCLASVACIVFDFTWNRDAHGTTNTAAWVEATAKAASTRAFRAADRVRAAEAQPSGKDAPKLPEGLLPFASYVEPRRIACFKSARFEPYVVLRNNADVRFDASYTGYGKNKIEQIARLRYAGYVFAVLPLGFLVHAPHPWSSSKRSWMATGRGSHETDQLYKETVAEARDNVDARDGANRTWLCER</sequence>
<dbReference type="Proteomes" id="UP000789595">
    <property type="component" value="Unassembled WGS sequence"/>
</dbReference>
<protein>
    <recommendedName>
        <fullName evidence="12">Glycosyltransferase-like protein LARGE2</fullName>
    </recommendedName>
</protein>
<dbReference type="GO" id="GO:0015020">
    <property type="term" value="F:glucuronosyltransferase activity"/>
    <property type="evidence" value="ECO:0007669"/>
    <property type="project" value="TreeGrafter"/>
</dbReference>
<keyword evidence="5 8" id="KW-0472">Membrane</keyword>
<dbReference type="EMBL" id="HBIW01002027">
    <property type="protein sequence ID" value="CAE0686290.1"/>
    <property type="molecule type" value="Transcribed_RNA"/>
</dbReference>
<evidence type="ECO:0000256" key="8">
    <source>
        <dbReference type="SAM" id="Phobius"/>
    </source>
</evidence>
<proteinExistence type="predicted"/>
<keyword evidence="2 8" id="KW-0812">Transmembrane</keyword>
<keyword evidence="11" id="KW-1185">Reference proteome</keyword>
<keyword evidence="3" id="KW-0735">Signal-anchor</keyword>
<evidence type="ECO:0008006" key="12">
    <source>
        <dbReference type="Google" id="ProtNLM"/>
    </source>
</evidence>
<evidence type="ECO:0000256" key="1">
    <source>
        <dbReference type="ARBA" id="ARBA00004606"/>
    </source>
</evidence>
<evidence type="ECO:0000256" key="6">
    <source>
        <dbReference type="ARBA" id="ARBA00023180"/>
    </source>
</evidence>
<feature type="transmembrane region" description="Helical" evidence="8">
    <location>
        <begin position="33"/>
        <end position="55"/>
    </location>
</feature>
<dbReference type="GO" id="GO:0035269">
    <property type="term" value="P:protein O-linked glycosylation via mannose"/>
    <property type="evidence" value="ECO:0007669"/>
    <property type="project" value="TreeGrafter"/>
</dbReference>
<dbReference type="Pfam" id="PF13896">
    <property type="entry name" value="Glyco_transf_49"/>
    <property type="match status" value="2"/>
</dbReference>
<evidence type="ECO:0000256" key="4">
    <source>
        <dbReference type="ARBA" id="ARBA00022989"/>
    </source>
</evidence>
<evidence type="ECO:0000313" key="11">
    <source>
        <dbReference type="Proteomes" id="UP000789595"/>
    </source>
</evidence>
<dbReference type="GO" id="GO:0042285">
    <property type="term" value="F:xylosyltransferase activity"/>
    <property type="evidence" value="ECO:0007669"/>
    <property type="project" value="TreeGrafter"/>
</dbReference>
<dbReference type="AlphaFoldDB" id="A0A7S3ZKL7"/>
<organism evidence="9">
    <name type="scientific">Pelagomonas calceolata</name>
    <dbReference type="NCBI Taxonomy" id="35677"/>
    <lineage>
        <taxon>Eukaryota</taxon>
        <taxon>Sar</taxon>
        <taxon>Stramenopiles</taxon>
        <taxon>Ochrophyta</taxon>
        <taxon>Pelagophyceae</taxon>
        <taxon>Pelagomonadales</taxon>
        <taxon>Pelagomonadaceae</taxon>
        <taxon>Pelagomonas</taxon>
    </lineage>
</organism>
<dbReference type="EMBL" id="CAKKNE010000002">
    <property type="protein sequence ID" value="CAH0368948.1"/>
    <property type="molecule type" value="Genomic_DNA"/>
</dbReference>
<evidence type="ECO:0000313" key="10">
    <source>
        <dbReference type="EMBL" id="CAH0368948.1"/>
    </source>
</evidence>
<dbReference type="InterPro" id="IPR051292">
    <property type="entry name" value="Xyl/GlcA_transferase"/>
</dbReference>
<dbReference type="OrthoDB" id="205012at2759"/>
<dbReference type="PANTHER" id="PTHR12270:SF52">
    <property type="entry name" value="GLYCOSYLTRANSFERASE-LIKE PROTEIN GNT13-RELATED"/>
    <property type="match status" value="1"/>
</dbReference>
<gene>
    <name evidence="9" type="ORF">PCAL00307_LOCUS1724</name>
    <name evidence="10" type="ORF">PECAL_2P20490</name>
</gene>
<reference evidence="10" key="2">
    <citation type="submission" date="2021-11" db="EMBL/GenBank/DDBJ databases">
        <authorList>
            <consortium name="Genoscope - CEA"/>
            <person name="William W."/>
        </authorList>
    </citation>
    <scope>NUCLEOTIDE SEQUENCE</scope>
</reference>
<feature type="region of interest" description="Disordered" evidence="7">
    <location>
        <begin position="1"/>
        <end position="25"/>
    </location>
</feature>
<evidence type="ECO:0000256" key="2">
    <source>
        <dbReference type="ARBA" id="ARBA00022692"/>
    </source>
</evidence>
<accession>A0A7S3ZKL7</accession>
<comment type="subcellular location">
    <subcellularLocation>
        <location evidence="1">Membrane</location>
        <topology evidence="1">Single-pass type II membrane protein</topology>
    </subcellularLocation>
</comment>
<dbReference type="SUPFAM" id="SSF53448">
    <property type="entry name" value="Nucleotide-diphospho-sugar transferases"/>
    <property type="match status" value="1"/>
</dbReference>